<dbReference type="Proteomes" id="UP000245207">
    <property type="component" value="Unassembled WGS sequence"/>
</dbReference>
<dbReference type="Gene3D" id="1.25.10.10">
    <property type="entry name" value="Leucine-rich Repeat Variant"/>
    <property type="match status" value="1"/>
</dbReference>
<dbReference type="PANTHER" id="PTHR10997">
    <property type="entry name" value="IMPORTIN-7, 8, 11"/>
    <property type="match status" value="1"/>
</dbReference>
<gene>
    <name evidence="1" type="ORF">CTI12_AA169940</name>
</gene>
<reference evidence="1 2" key="1">
    <citation type="journal article" date="2018" name="Mol. Plant">
        <title>The genome of Artemisia annua provides insight into the evolution of Asteraceae family and artemisinin biosynthesis.</title>
        <authorList>
            <person name="Shen Q."/>
            <person name="Zhang L."/>
            <person name="Liao Z."/>
            <person name="Wang S."/>
            <person name="Yan T."/>
            <person name="Shi P."/>
            <person name="Liu M."/>
            <person name="Fu X."/>
            <person name="Pan Q."/>
            <person name="Wang Y."/>
            <person name="Lv Z."/>
            <person name="Lu X."/>
            <person name="Zhang F."/>
            <person name="Jiang W."/>
            <person name="Ma Y."/>
            <person name="Chen M."/>
            <person name="Hao X."/>
            <person name="Li L."/>
            <person name="Tang Y."/>
            <person name="Lv G."/>
            <person name="Zhou Y."/>
            <person name="Sun X."/>
            <person name="Brodelius P.E."/>
            <person name="Rose J.K.C."/>
            <person name="Tang K."/>
        </authorList>
    </citation>
    <scope>NUCLEOTIDE SEQUENCE [LARGE SCALE GENOMIC DNA]</scope>
    <source>
        <strain evidence="2">cv. Huhao1</strain>
        <tissue evidence="1">Leaf</tissue>
    </source>
</reference>
<accession>A0A2U1PC46</accession>
<dbReference type="GO" id="GO:0006606">
    <property type="term" value="P:protein import into nucleus"/>
    <property type="evidence" value="ECO:0007669"/>
    <property type="project" value="TreeGrafter"/>
</dbReference>
<dbReference type="GO" id="GO:0005829">
    <property type="term" value="C:cytosol"/>
    <property type="evidence" value="ECO:0007669"/>
    <property type="project" value="TreeGrafter"/>
</dbReference>
<name>A0A2U1PC46_ARTAN</name>
<dbReference type="SUPFAM" id="SSF48371">
    <property type="entry name" value="ARM repeat"/>
    <property type="match status" value="1"/>
</dbReference>
<dbReference type="InterPro" id="IPR011989">
    <property type="entry name" value="ARM-like"/>
</dbReference>
<dbReference type="OrthoDB" id="431626at2759"/>
<proteinExistence type="predicted"/>
<dbReference type="InterPro" id="IPR016024">
    <property type="entry name" value="ARM-type_fold"/>
</dbReference>
<organism evidence="1 2">
    <name type="scientific">Artemisia annua</name>
    <name type="common">Sweet wormwood</name>
    <dbReference type="NCBI Taxonomy" id="35608"/>
    <lineage>
        <taxon>Eukaryota</taxon>
        <taxon>Viridiplantae</taxon>
        <taxon>Streptophyta</taxon>
        <taxon>Embryophyta</taxon>
        <taxon>Tracheophyta</taxon>
        <taxon>Spermatophyta</taxon>
        <taxon>Magnoliopsida</taxon>
        <taxon>eudicotyledons</taxon>
        <taxon>Gunneridae</taxon>
        <taxon>Pentapetalae</taxon>
        <taxon>asterids</taxon>
        <taxon>campanulids</taxon>
        <taxon>Asterales</taxon>
        <taxon>Asteraceae</taxon>
        <taxon>Asteroideae</taxon>
        <taxon>Anthemideae</taxon>
        <taxon>Artemisiinae</taxon>
        <taxon>Artemisia</taxon>
    </lineage>
</organism>
<evidence type="ECO:0000313" key="2">
    <source>
        <dbReference type="Proteomes" id="UP000245207"/>
    </source>
</evidence>
<dbReference type="AlphaFoldDB" id="A0A2U1PC46"/>
<evidence type="ECO:0000313" key="1">
    <source>
        <dbReference type="EMBL" id="PWA83332.1"/>
    </source>
</evidence>
<dbReference type="STRING" id="35608.A0A2U1PC46"/>
<dbReference type="GO" id="GO:0005635">
    <property type="term" value="C:nuclear envelope"/>
    <property type="evidence" value="ECO:0007669"/>
    <property type="project" value="TreeGrafter"/>
</dbReference>
<sequence>MSDLWALKGLTEEGQAWCYRSSLICCYPGNWHGCASDETMHLVLETLQAMVKAGHEAALSIEPVISPIILNMWALHVSDPFISIDALDVLEAIKNAPGCVHPLVLRVLPYVGPILNEPQQQPDGLVAGSLDLLTMLLKNAPTDVVKAIYEVCFDPVVRTVLQSDDHGEMQNATQCLAALISGGKQEMLTWSGDPSFAMRCLLDVASRWASRSIFRKLGITFCWELYFATYSTSFFTNGTTYKRPLQLSTGEIQGAYQIKVTTTALALMLSTRHVEFGNINVQGHLIKSSAGITTRSKAKLSPDQWTLMPLPAKIIAILADVLLEIQEQVLEADEQDSDWEEVEAGDAELEQDLLSSAGTTSYSRPSHGYLDAMAKAFNEVYTTNTTFGIK</sequence>
<dbReference type="EMBL" id="PKPP01001362">
    <property type="protein sequence ID" value="PWA83332.1"/>
    <property type="molecule type" value="Genomic_DNA"/>
</dbReference>
<protein>
    <submittedName>
        <fullName evidence="1">ARM repeat superfamily protein</fullName>
    </submittedName>
</protein>
<dbReference type="PANTHER" id="PTHR10997:SF9">
    <property type="entry name" value="IMPORTIN-9"/>
    <property type="match status" value="1"/>
</dbReference>
<keyword evidence="2" id="KW-1185">Reference proteome</keyword>
<comment type="caution">
    <text evidence="1">The sequence shown here is derived from an EMBL/GenBank/DDBJ whole genome shotgun (WGS) entry which is preliminary data.</text>
</comment>